<dbReference type="EMBL" id="JAJJMA010319910">
    <property type="protein sequence ID" value="MCL7049758.1"/>
    <property type="molecule type" value="Genomic_DNA"/>
</dbReference>
<dbReference type="Pfam" id="PF00071">
    <property type="entry name" value="Ras"/>
    <property type="match status" value="1"/>
</dbReference>
<evidence type="ECO:0000313" key="7">
    <source>
        <dbReference type="Proteomes" id="UP001177140"/>
    </source>
</evidence>
<proteinExistence type="predicted"/>
<evidence type="ECO:0000256" key="2">
    <source>
        <dbReference type="ARBA" id="ARBA00022723"/>
    </source>
</evidence>
<name>A0AA41VYH3_PAPNU</name>
<keyword evidence="2" id="KW-0479">Metal-binding</keyword>
<feature type="non-terminal residue" evidence="6">
    <location>
        <position position="152"/>
    </location>
</feature>
<evidence type="ECO:0000313" key="6">
    <source>
        <dbReference type="EMBL" id="MCL7049758.1"/>
    </source>
</evidence>
<dbReference type="InterPro" id="IPR027417">
    <property type="entry name" value="P-loop_NTPase"/>
</dbReference>
<dbReference type="Gene3D" id="3.40.50.300">
    <property type="entry name" value="P-loop containing nucleotide triphosphate hydrolases"/>
    <property type="match status" value="1"/>
</dbReference>
<keyword evidence="3" id="KW-0677">Repeat</keyword>
<accession>A0AA41VYH3</accession>
<evidence type="ECO:0000256" key="1">
    <source>
        <dbReference type="ARBA" id="ARBA00004370"/>
    </source>
</evidence>
<evidence type="ECO:0000259" key="5">
    <source>
        <dbReference type="PROSITE" id="PS51423"/>
    </source>
</evidence>
<comment type="subcellular location">
    <subcellularLocation>
        <location evidence="1">Membrane</location>
    </subcellularLocation>
</comment>
<sequence>MEHRTKLAQELKLADAVVLTYACDQPASLDRLSTFWLSELRRLEVKVPVIVVGCKLDAREDTQVSLEQVMSPIMQQFREIETCIECSARSLIQVPEVFYYAQKAVLHPTAPLFDQETQTLKPRCVRALKRIFILCDEDRDGALSDRELNDFQ</sequence>
<protein>
    <recommendedName>
        <fullName evidence="5">Miro domain-containing protein</fullName>
    </recommendedName>
</protein>
<dbReference type="GO" id="GO:0016020">
    <property type="term" value="C:membrane"/>
    <property type="evidence" value="ECO:0007669"/>
    <property type="project" value="UniProtKB-SubCell"/>
</dbReference>
<dbReference type="Proteomes" id="UP001177140">
    <property type="component" value="Unassembled WGS sequence"/>
</dbReference>
<dbReference type="PANTHER" id="PTHR46819">
    <property type="entry name" value="EF-HAND CALCIUM-BINDING DOMAIN-CONTAINING PROTEIN 7"/>
    <property type="match status" value="1"/>
</dbReference>
<feature type="domain" description="Miro" evidence="5">
    <location>
        <begin position="1"/>
        <end position="107"/>
    </location>
</feature>
<dbReference type="InterPro" id="IPR001806">
    <property type="entry name" value="Small_GTPase"/>
</dbReference>
<dbReference type="GO" id="GO:0003924">
    <property type="term" value="F:GTPase activity"/>
    <property type="evidence" value="ECO:0007669"/>
    <property type="project" value="InterPro"/>
</dbReference>
<dbReference type="SUPFAM" id="SSF52540">
    <property type="entry name" value="P-loop containing nucleoside triphosphate hydrolases"/>
    <property type="match status" value="1"/>
</dbReference>
<dbReference type="PANTHER" id="PTHR46819:SF1">
    <property type="entry name" value="EF-HAND CALCIUM-BINDING DOMAIN-CONTAINING PROTEIN 7"/>
    <property type="match status" value="1"/>
</dbReference>
<dbReference type="GO" id="GO:0046872">
    <property type="term" value="F:metal ion binding"/>
    <property type="evidence" value="ECO:0007669"/>
    <property type="project" value="UniProtKB-KW"/>
</dbReference>
<dbReference type="PROSITE" id="PS51423">
    <property type="entry name" value="MIRO"/>
    <property type="match status" value="1"/>
</dbReference>
<evidence type="ECO:0000256" key="4">
    <source>
        <dbReference type="ARBA" id="ARBA00023136"/>
    </source>
</evidence>
<dbReference type="AlphaFoldDB" id="A0AA41VYH3"/>
<dbReference type="GO" id="GO:0005525">
    <property type="term" value="F:GTP binding"/>
    <property type="evidence" value="ECO:0007669"/>
    <property type="project" value="InterPro"/>
</dbReference>
<organism evidence="6 7">
    <name type="scientific">Papaver nudicaule</name>
    <name type="common">Iceland poppy</name>
    <dbReference type="NCBI Taxonomy" id="74823"/>
    <lineage>
        <taxon>Eukaryota</taxon>
        <taxon>Viridiplantae</taxon>
        <taxon>Streptophyta</taxon>
        <taxon>Embryophyta</taxon>
        <taxon>Tracheophyta</taxon>
        <taxon>Spermatophyta</taxon>
        <taxon>Magnoliopsida</taxon>
        <taxon>Ranunculales</taxon>
        <taxon>Papaveraceae</taxon>
        <taxon>Papaveroideae</taxon>
        <taxon>Papaver</taxon>
    </lineage>
</organism>
<reference evidence="6" key="1">
    <citation type="submission" date="2022-03" db="EMBL/GenBank/DDBJ databases">
        <title>A functionally conserved STORR gene fusion in Papaver species that diverged 16.8 million years ago.</title>
        <authorList>
            <person name="Catania T."/>
        </authorList>
    </citation>
    <scope>NUCLEOTIDE SEQUENCE</scope>
    <source>
        <strain evidence="6">S-191538</strain>
    </source>
</reference>
<dbReference type="InterPro" id="IPR018247">
    <property type="entry name" value="EF_Hand_1_Ca_BS"/>
</dbReference>
<keyword evidence="7" id="KW-1185">Reference proteome</keyword>
<evidence type="ECO:0000256" key="3">
    <source>
        <dbReference type="ARBA" id="ARBA00022737"/>
    </source>
</evidence>
<dbReference type="PROSITE" id="PS00018">
    <property type="entry name" value="EF_HAND_1"/>
    <property type="match status" value="1"/>
</dbReference>
<comment type="caution">
    <text evidence="6">The sequence shown here is derived from an EMBL/GenBank/DDBJ whole genome shotgun (WGS) entry which is preliminary data.</text>
</comment>
<dbReference type="SMART" id="SM00174">
    <property type="entry name" value="RHO"/>
    <property type="match status" value="1"/>
</dbReference>
<dbReference type="InterPro" id="IPR020860">
    <property type="entry name" value="MIRO_dom"/>
</dbReference>
<keyword evidence="4" id="KW-0472">Membrane</keyword>
<gene>
    <name evidence="6" type="ORF">MKW94_028798</name>
</gene>
<dbReference type="InterPro" id="IPR052266">
    <property type="entry name" value="Miro-EF-hand_domain"/>
</dbReference>
<dbReference type="Gene3D" id="1.10.238.10">
    <property type="entry name" value="EF-hand"/>
    <property type="match status" value="1"/>
</dbReference>